<name>A0ABY9Q0W3_9FIRM</name>
<gene>
    <name evidence="1" type="ORF">TEMA_13810</name>
</gene>
<evidence type="ECO:0000313" key="2">
    <source>
        <dbReference type="Proteomes" id="UP001235030"/>
    </source>
</evidence>
<keyword evidence="2" id="KW-1185">Reference proteome</keyword>
<dbReference type="EMBL" id="CP101637">
    <property type="protein sequence ID" value="WMT81049.1"/>
    <property type="molecule type" value="Genomic_DNA"/>
</dbReference>
<organism evidence="1 2">
    <name type="scientific">Terrisporobacter mayombei</name>
    <dbReference type="NCBI Taxonomy" id="1541"/>
    <lineage>
        <taxon>Bacteria</taxon>
        <taxon>Bacillati</taxon>
        <taxon>Bacillota</taxon>
        <taxon>Clostridia</taxon>
        <taxon>Peptostreptococcales</taxon>
        <taxon>Peptostreptococcaceae</taxon>
        <taxon>Terrisporobacter</taxon>
    </lineage>
</organism>
<reference evidence="1 2" key="1">
    <citation type="submission" date="2022-07" db="EMBL/GenBank/DDBJ databases">
        <title>Genome sequence of Terrisporobacter mayombei DSM6539.</title>
        <authorList>
            <person name="Boeer T."/>
            <person name="Bengelsdorf F.R."/>
            <person name="Daniel R."/>
            <person name="Poehlein A."/>
        </authorList>
    </citation>
    <scope>NUCLEOTIDE SEQUENCE [LARGE SCALE GENOMIC DNA]</scope>
    <source>
        <strain evidence="1 2">DSM 6539</strain>
    </source>
</reference>
<sequence>MSSEIRAMAIKGLIKSGVNLKQLRKHDRGREFILPFLEMQLIFENTDNEFGYPILNGRQINMNSLKGYRVKRDDLIVLAIDGYPKLFPTLEESEIYLKNIIWKTKCVFYIIIEKT</sequence>
<protein>
    <submittedName>
        <fullName evidence="1">Uncharacterized protein</fullName>
    </submittedName>
</protein>
<dbReference type="RefSeq" id="WP_228103239.1">
    <property type="nucleotide sequence ID" value="NZ_CP101637.1"/>
</dbReference>
<evidence type="ECO:0000313" key="1">
    <source>
        <dbReference type="EMBL" id="WMT81049.1"/>
    </source>
</evidence>
<accession>A0ABY9Q0W3</accession>
<dbReference type="Proteomes" id="UP001235030">
    <property type="component" value="Chromosome"/>
</dbReference>
<proteinExistence type="predicted"/>